<dbReference type="EMBL" id="CYRY02043474">
    <property type="protein sequence ID" value="VCX37890.1"/>
    <property type="molecule type" value="Genomic_DNA"/>
</dbReference>
<gene>
    <name evidence="1" type="ORF">BN2614_LOCUS1</name>
</gene>
<sequence length="44" mass="4923">MGLYFPCPGESSPPWSDMKEKRAKLAEIAERGQKEAASWDILVV</sequence>
<dbReference type="GO" id="GO:1904293">
    <property type="term" value="P:negative regulation of ERAD pathway"/>
    <property type="evidence" value="ECO:0007669"/>
    <property type="project" value="TreeGrafter"/>
</dbReference>
<keyword evidence="2" id="KW-1185">Reference proteome</keyword>
<evidence type="ECO:0000313" key="2">
    <source>
        <dbReference type="Proteomes" id="UP000269945"/>
    </source>
</evidence>
<comment type="caution">
    <text evidence="1">The sequence shown here is derived from an EMBL/GenBank/DDBJ whole genome shotgun (WGS) entry which is preliminary data.</text>
</comment>
<dbReference type="GO" id="GO:0005789">
    <property type="term" value="C:endoplasmic reticulum membrane"/>
    <property type="evidence" value="ECO:0007669"/>
    <property type="project" value="TreeGrafter"/>
</dbReference>
<dbReference type="Proteomes" id="UP000269945">
    <property type="component" value="Unassembled WGS sequence"/>
</dbReference>
<proteinExistence type="predicted"/>
<organism evidence="1 2">
    <name type="scientific">Gulo gulo</name>
    <name type="common">Wolverine</name>
    <name type="synonym">Gluton</name>
    <dbReference type="NCBI Taxonomy" id="48420"/>
    <lineage>
        <taxon>Eukaryota</taxon>
        <taxon>Metazoa</taxon>
        <taxon>Chordata</taxon>
        <taxon>Craniata</taxon>
        <taxon>Vertebrata</taxon>
        <taxon>Euteleostomi</taxon>
        <taxon>Mammalia</taxon>
        <taxon>Eutheria</taxon>
        <taxon>Laurasiatheria</taxon>
        <taxon>Carnivora</taxon>
        <taxon>Caniformia</taxon>
        <taxon>Musteloidea</taxon>
        <taxon>Mustelidae</taxon>
        <taxon>Guloninae</taxon>
        <taxon>Gulo</taxon>
    </lineage>
</organism>
<dbReference type="GO" id="GO:1904153">
    <property type="term" value="P:negative regulation of retrograde protein transport, ER to cytosol"/>
    <property type="evidence" value="ECO:0007669"/>
    <property type="project" value="TreeGrafter"/>
</dbReference>
<dbReference type="PANTHER" id="PTHR35269">
    <property type="entry name" value="SMALL VCP/P97-INTERACTING PROTEIN"/>
    <property type="match status" value="1"/>
</dbReference>
<dbReference type="AlphaFoldDB" id="A0A9X9M6G5"/>
<evidence type="ECO:0000313" key="1">
    <source>
        <dbReference type="EMBL" id="VCX37890.1"/>
    </source>
</evidence>
<dbReference type="GO" id="GO:0010508">
    <property type="term" value="P:positive regulation of autophagy"/>
    <property type="evidence" value="ECO:0007669"/>
    <property type="project" value="TreeGrafter"/>
</dbReference>
<reference evidence="1 2" key="1">
    <citation type="submission" date="2018-10" db="EMBL/GenBank/DDBJ databases">
        <authorList>
            <person name="Ekblom R."/>
            <person name="Jareborg N."/>
        </authorList>
    </citation>
    <scope>NUCLEOTIDE SEQUENCE [LARGE SCALE GENOMIC DNA]</scope>
    <source>
        <tissue evidence="1">Muscle</tissue>
    </source>
</reference>
<protein>
    <submittedName>
        <fullName evidence="1">Uncharacterized protein</fullName>
    </submittedName>
</protein>
<dbReference type="PANTHER" id="PTHR35269:SF1">
    <property type="entry name" value="SMALL VCP_P97-INTERACTING PROTEIN"/>
    <property type="match status" value="1"/>
</dbReference>
<dbReference type="GO" id="GO:1904240">
    <property type="term" value="P:negative regulation of VCP-NPL4-UFD1 AAA ATPase complex assembly"/>
    <property type="evidence" value="ECO:0007669"/>
    <property type="project" value="TreeGrafter"/>
</dbReference>
<accession>A0A9X9M6G5</accession>
<dbReference type="InterPro" id="IPR055366">
    <property type="entry name" value="SVIP_metazoa"/>
</dbReference>
<name>A0A9X9M6G5_GULGU</name>